<organism evidence="1 2">
    <name type="scientific">Chryseobacterium hagamense</name>
    <dbReference type="NCBI Taxonomy" id="395935"/>
    <lineage>
        <taxon>Bacteria</taxon>
        <taxon>Pseudomonadati</taxon>
        <taxon>Bacteroidota</taxon>
        <taxon>Flavobacteriia</taxon>
        <taxon>Flavobacteriales</taxon>
        <taxon>Weeksellaceae</taxon>
        <taxon>Chryseobacterium group</taxon>
        <taxon>Chryseobacterium</taxon>
    </lineage>
</organism>
<name>A0A511YSH8_9FLAO</name>
<comment type="caution">
    <text evidence="1">The sequence shown here is derived from an EMBL/GenBank/DDBJ whole genome shotgun (WGS) entry which is preliminary data.</text>
</comment>
<evidence type="ECO:0000313" key="1">
    <source>
        <dbReference type="EMBL" id="GEN78147.1"/>
    </source>
</evidence>
<dbReference type="Proteomes" id="UP000321863">
    <property type="component" value="Unassembled WGS sequence"/>
</dbReference>
<gene>
    <name evidence="1" type="ORF">CHA01nite_38870</name>
</gene>
<proteinExistence type="predicted"/>
<sequence>MQGFETVAAKCGGGKFSDIGIPRLEAVLGDGDIAVIYGAQNIIQVEGLMVIIL</sequence>
<dbReference type="EMBL" id="BJYJ01000050">
    <property type="protein sequence ID" value="GEN78147.1"/>
    <property type="molecule type" value="Genomic_DNA"/>
</dbReference>
<reference evidence="1 2" key="1">
    <citation type="submission" date="2019-07" db="EMBL/GenBank/DDBJ databases">
        <title>Whole genome shotgun sequence of Chryseobacterium hagamense NBRC 105253.</title>
        <authorList>
            <person name="Hosoyama A."/>
            <person name="Uohara A."/>
            <person name="Ohji S."/>
            <person name="Ichikawa N."/>
        </authorList>
    </citation>
    <scope>NUCLEOTIDE SEQUENCE [LARGE SCALE GENOMIC DNA]</scope>
    <source>
        <strain evidence="1 2">NBRC 105253</strain>
    </source>
</reference>
<dbReference type="AlphaFoldDB" id="A0A511YSH8"/>
<evidence type="ECO:0000313" key="2">
    <source>
        <dbReference type="Proteomes" id="UP000321863"/>
    </source>
</evidence>
<accession>A0A511YSH8</accession>
<protein>
    <submittedName>
        <fullName evidence="1">Uncharacterized protein</fullName>
    </submittedName>
</protein>
<keyword evidence="2" id="KW-1185">Reference proteome</keyword>